<accession>A0A1F4R8N2</accession>
<reference evidence="5 6" key="1">
    <citation type="journal article" date="2016" name="Nat. Commun.">
        <title>Thousands of microbial genomes shed light on interconnected biogeochemical processes in an aquifer system.</title>
        <authorList>
            <person name="Anantharaman K."/>
            <person name="Brown C.T."/>
            <person name="Hug L.A."/>
            <person name="Sharon I."/>
            <person name="Castelle C.J."/>
            <person name="Probst A.J."/>
            <person name="Thomas B.C."/>
            <person name="Singh A."/>
            <person name="Wilkins M.J."/>
            <person name="Karaoz U."/>
            <person name="Brodie E.L."/>
            <person name="Williams K.H."/>
            <person name="Hubbard S.S."/>
            <person name="Banfield J.F."/>
        </authorList>
    </citation>
    <scope>NUCLEOTIDE SEQUENCE [LARGE SCALE GENOMIC DNA]</scope>
</reference>
<dbReference type="SUPFAM" id="SSF111283">
    <property type="entry name" value="Putative modulator of DNA gyrase, PmbA/TldD"/>
    <property type="match status" value="1"/>
</dbReference>
<name>A0A1F4R8N2_UNCSA</name>
<dbReference type="PANTHER" id="PTHR43421">
    <property type="entry name" value="METALLOPROTEASE PMBA"/>
    <property type="match status" value="1"/>
</dbReference>
<dbReference type="GO" id="GO:0006508">
    <property type="term" value="P:proteolysis"/>
    <property type="evidence" value="ECO:0007669"/>
    <property type="project" value="InterPro"/>
</dbReference>
<dbReference type="Pfam" id="PF19290">
    <property type="entry name" value="PmbA_TldD_2nd"/>
    <property type="match status" value="1"/>
</dbReference>
<dbReference type="InterPro" id="IPR035068">
    <property type="entry name" value="TldD/PmbA_N"/>
</dbReference>
<dbReference type="Proteomes" id="UP000176938">
    <property type="component" value="Unassembled WGS sequence"/>
</dbReference>
<gene>
    <name evidence="5" type="ORF">A3H38_02410</name>
</gene>
<organism evidence="5 6">
    <name type="scientific">candidate division WOR-1 bacterium RIFCSPLOWO2_02_FULL_46_20</name>
    <dbReference type="NCBI Taxonomy" id="1802567"/>
    <lineage>
        <taxon>Bacteria</taxon>
        <taxon>Bacillati</taxon>
        <taxon>Saganbacteria</taxon>
    </lineage>
</organism>
<dbReference type="PANTHER" id="PTHR43421:SF1">
    <property type="entry name" value="METALLOPROTEASE PMBA"/>
    <property type="match status" value="1"/>
</dbReference>
<evidence type="ECO:0000313" key="5">
    <source>
        <dbReference type="EMBL" id="OGC04537.1"/>
    </source>
</evidence>
<dbReference type="InterPro" id="IPR047657">
    <property type="entry name" value="PmbA"/>
</dbReference>
<dbReference type="InterPro" id="IPR045570">
    <property type="entry name" value="Metalloprtase-TldD/E_cen_dom"/>
</dbReference>
<proteinExistence type="inferred from homology"/>
<dbReference type="EMBL" id="METP01000049">
    <property type="protein sequence ID" value="OGC04537.1"/>
    <property type="molecule type" value="Genomic_DNA"/>
</dbReference>
<protein>
    <recommendedName>
        <fullName evidence="7">Peptidase C69</fullName>
    </recommendedName>
</protein>
<evidence type="ECO:0000313" key="6">
    <source>
        <dbReference type="Proteomes" id="UP000176938"/>
    </source>
</evidence>
<evidence type="ECO:0008006" key="7">
    <source>
        <dbReference type="Google" id="ProtNLM"/>
    </source>
</evidence>
<feature type="domain" description="Metalloprotease TldD/E C-terminal" evidence="3">
    <location>
        <begin position="222"/>
        <end position="433"/>
    </location>
</feature>
<feature type="domain" description="Metalloprotease TldD/E N-terminal" evidence="2">
    <location>
        <begin position="19"/>
        <end position="83"/>
    </location>
</feature>
<feature type="domain" description="Metalloprotease TldD/E central" evidence="4">
    <location>
        <begin position="109"/>
        <end position="214"/>
    </location>
</feature>
<evidence type="ECO:0000259" key="3">
    <source>
        <dbReference type="Pfam" id="PF19289"/>
    </source>
</evidence>
<sequence>MINPSDVLKSILAKKADQAEVFFSSSKTLKIDVLDQKVESIDEIEEQGIGIRVIKDNKLGFAYTSDFDETVLEETITRAIDNAANSEADEHNALPQKAEITILNLFDEKINRVPVAAKIKLALAIEKAAYAKDNKVKKTEKISYADSESEVWIVNSNGIDAKYKSNYCGAHADVIAVQDHEMEAGFGLSYVTKFDDLNPEKVGAEAAQRAVQLLGARPIRSQKLSLVLDPFVSTQILEVIASILSSDAAQKGKSLFADKLGKQVGSKLLTIIDNGRLENGLATAPFDGEGVPTQETKLIENGRLKTFFFNTYTANKGQTQSTGNAVRGSFKGLPMIGPTNLFIPAGKDDPKFFNQGFYVTRVMGVHTINPISGDFSIGASGILLENQQPVRGITIAGNLIALLEKIEGIGSDLRFIANVGAPTILISDISIGGS</sequence>
<dbReference type="GO" id="GO:0008237">
    <property type="term" value="F:metallopeptidase activity"/>
    <property type="evidence" value="ECO:0007669"/>
    <property type="project" value="InterPro"/>
</dbReference>
<comment type="caution">
    <text evidence="5">The sequence shown here is derived from an EMBL/GenBank/DDBJ whole genome shotgun (WGS) entry which is preliminary data.</text>
</comment>
<evidence type="ECO:0000256" key="1">
    <source>
        <dbReference type="ARBA" id="ARBA00005836"/>
    </source>
</evidence>
<dbReference type="Pfam" id="PF19289">
    <property type="entry name" value="PmbA_TldD_3rd"/>
    <property type="match status" value="1"/>
</dbReference>
<dbReference type="InterPro" id="IPR036059">
    <property type="entry name" value="TldD/PmbA_sf"/>
</dbReference>
<dbReference type="InterPro" id="IPR045569">
    <property type="entry name" value="Metalloprtase-TldD/E_C"/>
</dbReference>
<dbReference type="GO" id="GO:0005829">
    <property type="term" value="C:cytosol"/>
    <property type="evidence" value="ECO:0007669"/>
    <property type="project" value="TreeGrafter"/>
</dbReference>
<dbReference type="Gene3D" id="3.30.2290.10">
    <property type="entry name" value="PmbA/TldD superfamily"/>
    <property type="match status" value="1"/>
</dbReference>
<dbReference type="AlphaFoldDB" id="A0A1F4R8N2"/>
<dbReference type="InterPro" id="IPR002510">
    <property type="entry name" value="Metalloprtase-TldD/E_N"/>
</dbReference>
<evidence type="ECO:0000259" key="2">
    <source>
        <dbReference type="Pfam" id="PF01523"/>
    </source>
</evidence>
<evidence type="ECO:0000259" key="4">
    <source>
        <dbReference type="Pfam" id="PF19290"/>
    </source>
</evidence>
<comment type="similarity">
    <text evidence="1">Belongs to the peptidase U62 family.</text>
</comment>
<dbReference type="Pfam" id="PF01523">
    <property type="entry name" value="PmbA_TldD_1st"/>
    <property type="match status" value="1"/>
</dbReference>